<dbReference type="PROSITE" id="PS50893">
    <property type="entry name" value="ABC_TRANSPORTER_2"/>
    <property type="match status" value="2"/>
</dbReference>
<dbReference type="EMBL" id="CP104311">
    <property type="protein sequence ID" value="WWF01300.1"/>
    <property type="molecule type" value="Genomic_DNA"/>
</dbReference>
<protein>
    <submittedName>
        <fullName evidence="7">ATP-binding cassette domain-containing protein</fullName>
    </submittedName>
</protein>
<feature type="coiled-coil region" evidence="4">
    <location>
        <begin position="554"/>
        <end position="616"/>
    </location>
</feature>
<name>A0ABZ2F4E7_METCP</name>
<dbReference type="PANTHER" id="PTHR19211:SF14">
    <property type="entry name" value="ATP-BINDING CASSETTE SUB-FAMILY F MEMBER 1"/>
    <property type="match status" value="1"/>
</dbReference>
<evidence type="ECO:0000256" key="3">
    <source>
        <dbReference type="ARBA" id="ARBA00022840"/>
    </source>
</evidence>
<dbReference type="CDD" id="cd03221">
    <property type="entry name" value="ABCF_EF-3"/>
    <property type="match status" value="2"/>
</dbReference>
<evidence type="ECO:0000256" key="2">
    <source>
        <dbReference type="ARBA" id="ARBA00022741"/>
    </source>
</evidence>
<dbReference type="PANTHER" id="PTHR19211">
    <property type="entry name" value="ATP-BINDING TRANSPORT PROTEIN-RELATED"/>
    <property type="match status" value="1"/>
</dbReference>
<dbReference type="InterPro" id="IPR032781">
    <property type="entry name" value="ABC_tran_Xtn"/>
</dbReference>
<organism evidence="7 8">
    <name type="scientific">Methylococcus capsulatus</name>
    <dbReference type="NCBI Taxonomy" id="414"/>
    <lineage>
        <taxon>Bacteria</taxon>
        <taxon>Pseudomonadati</taxon>
        <taxon>Pseudomonadota</taxon>
        <taxon>Gammaproteobacteria</taxon>
        <taxon>Methylococcales</taxon>
        <taxon>Methylococcaceae</taxon>
        <taxon>Methylococcus</taxon>
    </lineage>
</organism>
<dbReference type="GO" id="GO:0005524">
    <property type="term" value="F:ATP binding"/>
    <property type="evidence" value="ECO:0007669"/>
    <property type="project" value="UniProtKB-KW"/>
</dbReference>
<feature type="compositionally biased region" description="Basic and acidic residues" evidence="5">
    <location>
        <begin position="531"/>
        <end position="549"/>
    </location>
</feature>
<feature type="domain" description="ABC transporter" evidence="6">
    <location>
        <begin position="2"/>
        <end position="246"/>
    </location>
</feature>
<keyword evidence="3 7" id="KW-0067">ATP-binding</keyword>
<dbReference type="PROSITE" id="PS00211">
    <property type="entry name" value="ABC_TRANSPORTER_1"/>
    <property type="match status" value="2"/>
</dbReference>
<gene>
    <name evidence="7" type="ORF">N4J17_12595</name>
</gene>
<keyword evidence="1" id="KW-0677">Repeat</keyword>
<dbReference type="Pfam" id="PF00005">
    <property type="entry name" value="ABC_tran"/>
    <property type="match status" value="2"/>
</dbReference>
<evidence type="ECO:0000256" key="1">
    <source>
        <dbReference type="ARBA" id="ARBA00022737"/>
    </source>
</evidence>
<dbReference type="InterPro" id="IPR003439">
    <property type="entry name" value="ABC_transporter-like_ATP-bd"/>
</dbReference>
<dbReference type="InterPro" id="IPR027417">
    <property type="entry name" value="P-loop_NTPase"/>
</dbReference>
<dbReference type="Gene3D" id="3.40.50.300">
    <property type="entry name" value="P-loop containing nucleotide triphosphate hydrolases"/>
    <property type="match status" value="2"/>
</dbReference>
<evidence type="ECO:0000259" key="6">
    <source>
        <dbReference type="PROSITE" id="PS50893"/>
    </source>
</evidence>
<dbReference type="Proteomes" id="UP001359308">
    <property type="component" value="Chromosome"/>
</dbReference>
<keyword evidence="8" id="KW-1185">Reference proteome</keyword>
<dbReference type="InterPro" id="IPR003593">
    <property type="entry name" value="AAA+_ATPase"/>
</dbReference>
<feature type="region of interest" description="Disordered" evidence="5">
    <location>
        <begin position="524"/>
        <end position="549"/>
    </location>
</feature>
<evidence type="ECO:0000313" key="8">
    <source>
        <dbReference type="Proteomes" id="UP001359308"/>
    </source>
</evidence>
<dbReference type="SMART" id="SM00382">
    <property type="entry name" value="AAA"/>
    <property type="match status" value="2"/>
</dbReference>
<evidence type="ECO:0000313" key="7">
    <source>
        <dbReference type="EMBL" id="WWF01300.1"/>
    </source>
</evidence>
<feature type="domain" description="ABC transporter" evidence="6">
    <location>
        <begin position="313"/>
        <end position="528"/>
    </location>
</feature>
<accession>A0ABZ2F4E7</accession>
<sequence>MIEFREVTLRIGGRILFEHASFNIFPGQKVGVTGANGAGKSSLFKLVTGSRQTDAGEVRLPPNWVIAHVAQETPTDTRAVIEFIIDGDAELREVEREIALAETSGDGLALARAHARYAAIGGYQARANAARLLAGLGFAAGDSERPVDAFSGGWRMRLALGRALMCRSDLLLLDEPTNHLDLDAILWLQEWLAGYPGTLLFISHDRDFLDGLADHILHIENGQVVLNTGNFSAFEQARAQRLAQNQAAFHRQQAEIARLQGFVDRFRAKATKARQAQSRLKLLAKMEVISRAHVDSPFEFAFRSPEKLPRPLLQTEDVTVGYEGVPLLEKIGMSLMPGDRVGLLGRNGAGKSTLIRLLAGLQPPLSGERRVSSELRLGYFAQHQLELLRPGENAVFHVQRLDDKASEKDIRDFLGGFGFSGERTFDPIAGFSGGEKARLVLALIVYQRPNLLLLDEPTNHLDLQMRLALIRALQDFEGAVVLVSHDSYLLRAVVDDFFLVADGGVTPFDGDLDDYRAWLRNRASSTSSGADGHRDAGASRRETRRADAERRQRLRPLRLQLERAEAELERCSKRREELEAQLTDPGLYAAEAKDRLKRLLLDKAEAENSQVRAEAAWYAASEALEQAQLQTDMAC</sequence>
<dbReference type="Pfam" id="PF12848">
    <property type="entry name" value="ABC_tran_Xtn"/>
    <property type="match status" value="1"/>
</dbReference>
<evidence type="ECO:0000256" key="4">
    <source>
        <dbReference type="SAM" id="Coils"/>
    </source>
</evidence>
<keyword evidence="4" id="KW-0175">Coiled coil</keyword>
<dbReference type="InterPro" id="IPR017871">
    <property type="entry name" value="ABC_transporter-like_CS"/>
</dbReference>
<reference evidence="7 8" key="1">
    <citation type="submission" date="2022-09" db="EMBL/GenBank/DDBJ databases">
        <authorList>
            <person name="Giprobiosintez L."/>
        </authorList>
    </citation>
    <scope>NUCLEOTIDE SEQUENCE [LARGE SCALE GENOMIC DNA]</scope>
    <source>
        <strain evidence="8">VKPM-B-12549 (GBS-15)</strain>
    </source>
</reference>
<evidence type="ECO:0000256" key="5">
    <source>
        <dbReference type="SAM" id="MobiDB-lite"/>
    </source>
</evidence>
<dbReference type="RefSeq" id="WP_198321542.1">
    <property type="nucleotide sequence ID" value="NZ_CP104311.1"/>
</dbReference>
<dbReference type="SUPFAM" id="SSF52540">
    <property type="entry name" value="P-loop containing nucleoside triphosphate hydrolases"/>
    <property type="match status" value="2"/>
</dbReference>
<keyword evidence="2" id="KW-0547">Nucleotide-binding</keyword>
<dbReference type="InterPro" id="IPR050611">
    <property type="entry name" value="ABCF"/>
</dbReference>
<proteinExistence type="predicted"/>